<reference evidence="2 3" key="1">
    <citation type="journal article" date="2017" name="DNA Res.">
        <title>Complete genome sequence and expression profile of the commercial lytic enzyme producer Lysobacter enzymogenes M497-1.</title>
        <authorList>
            <person name="Takami H."/>
            <person name="Toyoda A."/>
            <person name="Uchiyama I."/>
            <person name="Itoh T."/>
            <person name="Takaki Y."/>
            <person name="Arai W."/>
            <person name="Nishi S."/>
            <person name="Kawai M."/>
            <person name="Shinya K."/>
            <person name="Ikeda H."/>
        </authorList>
    </citation>
    <scope>NUCLEOTIDE SEQUENCE [LARGE SCALE GENOMIC DNA]</scope>
    <source>
        <strain evidence="2 3">M497-1</strain>
    </source>
</reference>
<evidence type="ECO:0000313" key="2">
    <source>
        <dbReference type="EMBL" id="BAW00270.1"/>
    </source>
</evidence>
<feature type="region of interest" description="Disordered" evidence="1">
    <location>
        <begin position="1"/>
        <end position="48"/>
    </location>
</feature>
<name>A0AAU9B1N9_LYSEN</name>
<accession>A0AAU9B1N9</accession>
<gene>
    <name evidence="2" type="ORF">LEN_4782</name>
</gene>
<dbReference type="AlphaFoldDB" id="A0AAU9B1N9"/>
<proteinExistence type="predicted"/>
<evidence type="ECO:0000256" key="1">
    <source>
        <dbReference type="SAM" id="MobiDB-lite"/>
    </source>
</evidence>
<sequence>MVHTLVPPGIKRRERDTKRCGAQARADAPRERRTGVASAAPETVEVAHGEARPCAGDLGKCHRGKP</sequence>
<dbReference type="Proteomes" id="UP000218824">
    <property type="component" value="Chromosome"/>
</dbReference>
<dbReference type="EMBL" id="AP014940">
    <property type="protein sequence ID" value="BAW00270.1"/>
    <property type="molecule type" value="Genomic_DNA"/>
</dbReference>
<evidence type="ECO:0000313" key="3">
    <source>
        <dbReference type="Proteomes" id="UP000218824"/>
    </source>
</evidence>
<dbReference type="KEGG" id="lem:LEN_4782"/>
<protein>
    <submittedName>
        <fullName evidence="2">Uncharacterized protein</fullName>
    </submittedName>
</protein>
<organism evidence="2 3">
    <name type="scientific">Lysobacter enzymogenes</name>
    <dbReference type="NCBI Taxonomy" id="69"/>
    <lineage>
        <taxon>Bacteria</taxon>
        <taxon>Pseudomonadati</taxon>
        <taxon>Pseudomonadota</taxon>
        <taxon>Gammaproteobacteria</taxon>
        <taxon>Lysobacterales</taxon>
        <taxon>Lysobacteraceae</taxon>
        <taxon>Lysobacter</taxon>
    </lineage>
</organism>